<comment type="caution">
    <text evidence="2">The sequence shown here is derived from an EMBL/GenBank/DDBJ whole genome shotgun (WGS) entry which is preliminary data.</text>
</comment>
<dbReference type="Proteomes" id="UP001642405">
    <property type="component" value="Unassembled WGS sequence"/>
</dbReference>
<evidence type="ECO:0008006" key="4">
    <source>
        <dbReference type="Google" id="ProtNLM"/>
    </source>
</evidence>
<sequence length="397" mass="43542">MCFIEFVGYTCGHTSMPVLRACPLTTASHTFPTCPRRGDKAFFAGEMCSACQRIIHSRATQIEEYEHRFMHERGVCGCETVFPYLIRPRAIGSCGGGGCADEEFGCGGLGEQQDEQETHSCNNGTPLSKVELPPLLCEATDDGGRAVVSVRLPSLYAAEWVADHRARHDDGLCDCRVDFRTYPGVMMDGVTDDDVAKATHQHMKHRQSRPIRRVSSMSAMSAMSRDAEEEDDGDEAKPKGRTRSSSYSEFSHVDSDGVGRSNDGNELGETRENTAVAIPSVEEARRRPLLRPHPGQPVRHAGAVFAKVPEYLKLMGPFLARPSPSSHESDQQPVFDGIFAAGGGKMRRKGAPPVSTVVPPGAALRRSRAKAARDYHAYQASQTTPLYDGVERKWWKA</sequence>
<evidence type="ECO:0000313" key="2">
    <source>
        <dbReference type="EMBL" id="CAK7219708.1"/>
    </source>
</evidence>
<keyword evidence="3" id="KW-1185">Reference proteome</keyword>
<proteinExistence type="predicted"/>
<name>A0ABP0BJB4_9PEZI</name>
<evidence type="ECO:0000313" key="3">
    <source>
        <dbReference type="Proteomes" id="UP001642405"/>
    </source>
</evidence>
<organism evidence="2 3">
    <name type="scientific">Sporothrix curviconia</name>
    <dbReference type="NCBI Taxonomy" id="1260050"/>
    <lineage>
        <taxon>Eukaryota</taxon>
        <taxon>Fungi</taxon>
        <taxon>Dikarya</taxon>
        <taxon>Ascomycota</taxon>
        <taxon>Pezizomycotina</taxon>
        <taxon>Sordariomycetes</taxon>
        <taxon>Sordariomycetidae</taxon>
        <taxon>Ophiostomatales</taxon>
        <taxon>Ophiostomataceae</taxon>
        <taxon>Sporothrix</taxon>
    </lineage>
</organism>
<evidence type="ECO:0000256" key="1">
    <source>
        <dbReference type="SAM" id="MobiDB-lite"/>
    </source>
</evidence>
<feature type="region of interest" description="Disordered" evidence="1">
    <location>
        <begin position="196"/>
        <end position="295"/>
    </location>
</feature>
<dbReference type="EMBL" id="CAWUHB010000018">
    <property type="protein sequence ID" value="CAK7219708.1"/>
    <property type="molecule type" value="Genomic_DNA"/>
</dbReference>
<protein>
    <recommendedName>
        <fullName evidence="4">C2H2-type domain-containing protein</fullName>
    </recommendedName>
</protein>
<reference evidence="2 3" key="1">
    <citation type="submission" date="2024-01" db="EMBL/GenBank/DDBJ databases">
        <authorList>
            <person name="Allen C."/>
            <person name="Tagirdzhanova G."/>
        </authorList>
    </citation>
    <scope>NUCLEOTIDE SEQUENCE [LARGE SCALE GENOMIC DNA]</scope>
</reference>
<accession>A0ABP0BJB4</accession>
<feature type="compositionally biased region" description="Low complexity" evidence="1">
    <location>
        <begin position="213"/>
        <end position="224"/>
    </location>
</feature>
<gene>
    <name evidence="2" type="ORF">SCUCBS95973_003909</name>
</gene>
<feature type="compositionally biased region" description="Basic residues" evidence="1">
    <location>
        <begin position="199"/>
        <end position="212"/>
    </location>
</feature>